<feature type="transmembrane region" description="Helical" evidence="10">
    <location>
        <begin position="251"/>
        <end position="272"/>
    </location>
</feature>
<feature type="transmembrane region" description="Helical" evidence="10">
    <location>
        <begin position="506"/>
        <end position="527"/>
    </location>
</feature>
<feature type="transmembrane region" description="Helical" evidence="10">
    <location>
        <begin position="431"/>
        <end position="452"/>
    </location>
</feature>
<evidence type="ECO:0000256" key="5">
    <source>
        <dbReference type="ARBA" id="ARBA00023065"/>
    </source>
</evidence>
<dbReference type="PANTHER" id="PTHR11003:SF325">
    <property type="entry name" value="POTASSIUM CHANNEL DOMAIN-CONTAINING PROTEIN"/>
    <property type="match status" value="1"/>
</dbReference>
<proteinExistence type="inferred from homology"/>
<comment type="similarity">
    <text evidence="8">Belongs to the two pore domain potassium channel (TC 1.A.1.8) family.</text>
</comment>
<dbReference type="InParanoid" id="A0A6L2Q2F5"/>
<evidence type="ECO:0000256" key="3">
    <source>
        <dbReference type="ARBA" id="ARBA00022692"/>
    </source>
</evidence>
<dbReference type="EMBL" id="BLKM01000719">
    <property type="protein sequence ID" value="GFG37752.1"/>
    <property type="molecule type" value="Genomic_DNA"/>
</dbReference>
<dbReference type="OrthoDB" id="297496at2759"/>
<evidence type="ECO:0000256" key="7">
    <source>
        <dbReference type="ARBA" id="ARBA00023303"/>
    </source>
</evidence>
<feature type="region of interest" description="Disordered" evidence="9">
    <location>
        <begin position="639"/>
        <end position="662"/>
    </location>
</feature>
<keyword evidence="3 8" id="KW-0812">Transmembrane</keyword>
<dbReference type="GO" id="GO:0030322">
    <property type="term" value="P:stabilization of membrane potential"/>
    <property type="evidence" value="ECO:0007669"/>
    <property type="project" value="TreeGrafter"/>
</dbReference>
<feature type="compositionally biased region" description="Low complexity" evidence="9">
    <location>
        <begin position="152"/>
        <end position="169"/>
    </location>
</feature>
<dbReference type="Pfam" id="PF07885">
    <property type="entry name" value="Ion_trans_2"/>
    <property type="match status" value="2"/>
</dbReference>
<dbReference type="InterPro" id="IPR013099">
    <property type="entry name" value="K_chnl_dom"/>
</dbReference>
<evidence type="ECO:0000259" key="11">
    <source>
        <dbReference type="Pfam" id="PF07885"/>
    </source>
</evidence>
<dbReference type="PRINTS" id="PR01333">
    <property type="entry name" value="2POREKCHANEL"/>
</dbReference>
<keyword evidence="7 8" id="KW-0407">Ion channel</keyword>
<protein>
    <recommendedName>
        <fullName evidence="11">Potassium channel domain-containing protein</fullName>
    </recommendedName>
</protein>
<feature type="region of interest" description="Disordered" evidence="9">
    <location>
        <begin position="142"/>
        <end position="174"/>
    </location>
</feature>
<accession>A0A6L2Q2F5</accession>
<feature type="region of interest" description="Disordered" evidence="9">
    <location>
        <begin position="1"/>
        <end position="70"/>
    </location>
</feature>
<evidence type="ECO:0000256" key="8">
    <source>
        <dbReference type="RuleBase" id="RU003857"/>
    </source>
</evidence>
<keyword evidence="5 8" id="KW-0406">Ion transport</keyword>
<feature type="domain" description="Potassium channel" evidence="11">
    <location>
        <begin position="441"/>
        <end position="529"/>
    </location>
</feature>
<evidence type="ECO:0000313" key="12">
    <source>
        <dbReference type="EMBL" id="GFG37752.1"/>
    </source>
</evidence>
<evidence type="ECO:0000256" key="9">
    <source>
        <dbReference type="SAM" id="MobiDB-lite"/>
    </source>
</evidence>
<dbReference type="SUPFAM" id="SSF81324">
    <property type="entry name" value="Voltage-gated potassium channels"/>
    <property type="match status" value="2"/>
</dbReference>
<dbReference type="GO" id="GO:0022841">
    <property type="term" value="F:potassium ion leak channel activity"/>
    <property type="evidence" value="ECO:0007669"/>
    <property type="project" value="TreeGrafter"/>
</dbReference>
<dbReference type="Gene3D" id="1.10.287.70">
    <property type="match status" value="1"/>
</dbReference>
<keyword evidence="4 10" id="KW-1133">Transmembrane helix</keyword>
<dbReference type="AlphaFoldDB" id="A0A6L2Q2F5"/>
<feature type="domain" description="Potassium channel" evidence="11">
    <location>
        <begin position="240"/>
        <end position="306"/>
    </location>
</feature>
<dbReference type="InterPro" id="IPR003280">
    <property type="entry name" value="2pore_dom_K_chnl"/>
</dbReference>
<evidence type="ECO:0000256" key="4">
    <source>
        <dbReference type="ARBA" id="ARBA00022989"/>
    </source>
</evidence>
<dbReference type="GO" id="GO:0005886">
    <property type="term" value="C:plasma membrane"/>
    <property type="evidence" value="ECO:0007669"/>
    <property type="project" value="TreeGrafter"/>
</dbReference>
<comment type="caution">
    <text evidence="12">The sequence shown here is derived from an EMBL/GenBank/DDBJ whole genome shotgun (WGS) entry which is preliminary data.</text>
</comment>
<feature type="transmembrane region" description="Helical" evidence="10">
    <location>
        <begin position="110"/>
        <end position="134"/>
    </location>
</feature>
<feature type="non-terminal residue" evidence="12">
    <location>
        <position position="1"/>
    </location>
</feature>
<dbReference type="PANTHER" id="PTHR11003">
    <property type="entry name" value="POTASSIUM CHANNEL, SUBFAMILY K"/>
    <property type="match status" value="1"/>
</dbReference>
<gene>
    <name evidence="12" type="ORF">Cfor_05294</name>
</gene>
<organism evidence="12 13">
    <name type="scientific">Coptotermes formosanus</name>
    <name type="common">Formosan subterranean termite</name>
    <dbReference type="NCBI Taxonomy" id="36987"/>
    <lineage>
        <taxon>Eukaryota</taxon>
        <taxon>Metazoa</taxon>
        <taxon>Ecdysozoa</taxon>
        <taxon>Arthropoda</taxon>
        <taxon>Hexapoda</taxon>
        <taxon>Insecta</taxon>
        <taxon>Pterygota</taxon>
        <taxon>Neoptera</taxon>
        <taxon>Polyneoptera</taxon>
        <taxon>Dictyoptera</taxon>
        <taxon>Blattodea</taxon>
        <taxon>Blattoidea</taxon>
        <taxon>Termitoidae</taxon>
        <taxon>Rhinotermitidae</taxon>
        <taxon>Coptotermes</taxon>
    </lineage>
</organism>
<keyword evidence="6 10" id="KW-0472">Membrane</keyword>
<evidence type="ECO:0000256" key="6">
    <source>
        <dbReference type="ARBA" id="ARBA00023136"/>
    </source>
</evidence>
<sequence length="700" mass="74807">GGTGVSARHANMISDARGTSGSPSSPPCSEYHHQYPYQQTSHKHPPHSHHSHHPPPPSPPSSLSSTTSTRGCCNLRRRTCCNKGSTRQRRKRGSSWCCCCFCPSLVPSSAFTSLGVCVLVLGYTLLGAVTFMALEGGLRDTSHLSSGNVDTSSSGRPSTSSSSSSNSKPASDKLGEEIRSRTVEKLWSITEDLNILYKENWTRLAAQEVLKFEDTLVRNLRGYGGGGMIIKTAGGAGNGGSIYYSHHQHRWSFSSSFLYSLTLITTIGYGSVAPRTPWGKVITIIYALIGIPLMLVYLSTVGDVLARNFRRLYGRMCGNGSSNSKDSSGPGGKSKISGAESYLSTGYTPSGATKAHNSITADGSAIKIHHYHPHATAGADRGEDIHSKLDRSGSVVVLDCGGDGIGASSASSSTALDPGGKRHRHCDAQPVRIPISLCVLIILMYICGGALLFNRLENWTFLEGSYFCFTSLGTIGFGDLIPGLYHSYQFQNEPSASHSSAEQLSVMASSAYILVGMALIAMCFNLVQDEVVIVVRRLGHYFGVAGSGPPKTQKNLKPALIQYPRHHHSLPRRKGNVGTATDGAWSEGQRSQHGRRSGTNSDSGEPLVEYFVPRSVSEFNLAGVVSDIVVVPPPPSSVIRPSSAASVLRTSPNGRDPVAGTARSREKMVTFEDDLIIQTGTQLNRKAGVGVGQALEDVFM</sequence>
<reference evidence="13" key="1">
    <citation type="submission" date="2020-01" db="EMBL/GenBank/DDBJ databases">
        <title>Draft genome sequence of the Termite Coptotermes fromosanus.</title>
        <authorList>
            <person name="Itakura S."/>
            <person name="Yosikawa Y."/>
            <person name="Umezawa K."/>
        </authorList>
    </citation>
    <scope>NUCLEOTIDE SEQUENCE [LARGE SCALE GENOMIC DNA]</scope>
</reference>
<name>A0A6L2Q2F5_COPFO</name>
<keyword evidence="13" id="KW-1185">Reference proteome</keyword>
<dbReference type="GO" id="GO:0015271">
    <property type="term" value="F:outward rectifier potassium channel activity"/>
    <property type="evidence" value="ECO:0007669"/>
    <property type="project" value="TreeGrafter"/>
</dbReference>
<evidence type="ECO:0000313" key="13">
    <source>
        <dbReference type="Proteomes" id="UP000502823"/>
    </source>
</evidence>
<evidence type="ECO:0000256" key="10">
    <source>
        <dbReference type="SAM" id="Phobius"/>
    </source>
</evidence>
<feature type="region of interest" description="Disordered" evidence="9">
    <location>
        <begin position="567"/>
        <end position="605"/>
    </location>
</feature>
<evidence type="ECO:0000256" key="2">
    <source>
        <dbReference type="ARBA" id="ARBA00022448"/>
    </source>
</evidence>
<dbReference type="FunCoup" id="A0A6L2Q2F5">
    <property type="interactions" value="1"/>
</dbReference>
<feature type="compositionally biased region" description="Low complexity" evidence="9">
    <location>
        <begin position="20"/>
        <end position="29"/>
    </location>
</feature>
<comment type="subcellular location">
    <subcellularLocation>
        <location evidence="1">Membrane</location>
        <topology evidence="1">Multi-pass membrane protein</topology>
    </subcellularLocation>
</comment>
<keyword evidence="2 8" id="KW-0813">Transport</keyword>
<evidence type="ECO:0000256" key="1">
    <source>
        <dbReference type="ARBA" id="ARBA00004141"/>
    </source>
</evidence>
<feature type="compositionally biased region" description="Basic residues" evidence="9">
    <location>
        <begin position="41"/>
        <end position="53"/>
    </location>
</feature>
<dbReference type="Proteomes" id="UP000502823">
    <property type="component" value="Unassembled WGS sequence"/>
</dbReference>
<feature type="transmembrane region" description="Helical" evidence="10">
    <location>
        <begin position="284"/>
        <end position="306"/>
    </location>
</feature>